<evidence type="ECO:0000256" key="13">
    <source>
        <dbReference type="SAM" id="MobiDB-lite"/>
    </source>
</evidence>
<feature type="compositionally biased region" description="Low complexity" evidence="13">
    <location>
        <begin position="236"/>
        <end position="248"/>
    </location>
</feature>
<feature type="compositionally biased region" description="Basic and acidic residues" evidence="13">
    <location>
        <begin position="273"/>
        <end position="282"/>
    </location>
</feature>
<dbReference type="PANTHER" id="PTHR48250:SF3">
    <property type="entry name" value="CUTINASE 1-RELATED"/>
    <property type="match status" value="1"/>
</dbReference>
<feature type="active site" description="Nucleophile" evidence="10">
    <location>
        <position position="141"/>
    </location>
</feature>
<evidence type="ECO:0000256" key="12">
    <source>
        <dbReference type="RuleBase" id="RU361263"/>
    </source>
</evidence>
<dbReference type="PANTHER" id="PTHR48250">
    <property type="entry name" value="CUTINASE 2-RELATED"/>
    <property type="match status" value="1"/>
</dbReference>
<feature type="region of interest" description="Disordered" evidence="13">
    <location>
        <begin position="236"/>
        <end position="282"/>
    </location>
</feature>
<evidence type="ECO:0000256" key="10">
    <source>
        <dbReference type="PIRSR" id="PIRSR611150-1"/>
    </source>
</evidence>
<comment type="catalytic activity">
    <reaction evidence="9 12">
        <text>cutin + H2O = cutin monomers.</text>
        <dbReference type="EC" id="3.1.1.74"/>
    </reaction>
</comment>
<feature type="disulfide bond" evidence="11">
    <location>
        <begin position="192"/>
        <end position="200"/>
    </location>
</feature>
<protein>
    <recommendedName>
        <fullName evidence="3 12">Cutinase</fullName>
        <ecNumber evidence="3 12">3.1.1.74</ecNumber>
    </recommendedName>
</protein>
<feature type="active site" evidence="10">
    <location>
        <position position="197"/>
    </location>
</feature>
<keyword evidence="6 12" id="KW-0732">Signal</keyword>
<feature type="signal peptide" evidence="12">
    <location>
        <begin position="1"/>
        <end position="16"/>
    </location>
</feature>
<keyword evidence="15" id="KW-1185">Reference proteome</keyword>
<evidence type="ECO:0000256" key="1">
    <source>
        <dbReference type="ARBA" id="ARBA00004613"/>
    </source>
</evidence>
<evidence type="ECO:0000256" key="4">
    <source>
        <dbReference type="ARBA" id="ARBA00022487"/>
    </source>
</evidence>
<keyword evidence="7 12" id="KW-0378">Hydrolase</keyword>
<dbReference type="SUPFAM" id="SSF53474">
    <property type="entry name" value="alpha/beta-Hydrolases"/>
    <property type="match status" value="1"/>
</dbReference>
<dbReference type="InterPro" id="IPR043580">
    <property type="entry name" value="CUTINASE_1"/>
</dbReference>
<dbReference type="InterPro" id="IPR029058">
    <property type="entry name" value="AB_hydrolase_fold"/>
</dbReference>
<dbReference type="EMBL" id="ML996703">
    <property type="protein sequence ID" value="KAF2397500.1"/>
    <property type="molecule type" value="Genomic_DNA"/>
</dbReference>
<dbReference type="AlphaFoldDB" id="A0A6G1HNA7"/>
<evidence type="ECO:0000256" key="2">
    <source>
        <dbReference type="ARBA" id="ARBA00007534"/>
    </source>
</evidence>
<reference evidence="14" key="1">
    <citation type="journal article" date="2020" name="Stud. Mycol.">
        <title>101 Dothideomycetes genomes: a test case for predicting lifestyles and emergence of pathogens.</title>
        <authorList>
            <person name="Haridas S."/>
            <person name="Albert R."/>
            <person name="Binder M."/>
            <person name="Bloem J."/>
            <person name="Labutti K."/>
            <person name="Salamov A."/>
            <person name="Andreopoulos B."/>
            <person name="Baker S."/>
            <person name="Barry K."/>
            <person name="Bills G."/>
            <person name="Bluhm B."/>
            <person name="Cannon C."/>
            <person name="Castanera R."/>
            <person name="Culley D."/>
            <person name="Daum C."/>
            <person name="Ezra D."/>
            <person name="Gonzalez J."/>
            <person name="Henrissat B."/>
            <person name="Kuo A."/>
            <person name="Liang C."/>
            <person name="Lipzen A."/>
            <person name="Lutzoni F."/>
            <person name="Magnuson J."/>
            <person name="Mondo S."/>
            <person name="Nolan M."/>
            <person name="Ohm R."/>
            <person name="Pangilinan J."/>
            <person name="Park H.-J."/>
            <person name="Ramirez L."/>
            <person name="Alfaro M."/>
            <person name="Sun H."/>
            <person name="Tritt A."/>
            <person name="Yoshinaga Y."/>
            <person name="Zwiers L.-H."/>
            <person name="Turgeon B."/>
            <person name="Goodwin S."/>
            <person name="Spatafora J."/>
            <person name="Crous P."/>
            <person name="Grigoriev I."/>
        </authorList>
    </citation>
    <scope>NUCLEOTIDE SEQUENCE</scope>
    <source>
        <strain evidence="14">CBS 262.69</strain>
    </source>
</reference>
<comment type="function">
    <text evidence="12">Catalyzes the hydrolysis of complex carboxylic polyesters found in the cell wall of plants. Degrades cutin, a macromolecule that forms the structure of the plant cuticle.</text>
</comment>
<evidence type="ECO:0000313" key="14">
    <source>
        <dbReference type="EMBL" id="KAF2397500.1"/>
    </source>
</evidence>
<feature type="chain" id="PRO_5026372232" description="Cutinase" evidence="12">
    <location>
        <begin position="17"/>
        <end position="282"/>
    </location>
</feature>
<evidence type="ECO:0000256" key="7">
    <source>
        <dbReference type="ARBA" id="ARBA00022801"/>
    </source>
</evidence>
<evidence type="ECO:0000256" key="6">
    <source>
        <dbReference type="ARBA" id="ARBA00022729"/>
    </source>
</evidence>
<feature type="active site" description="Proton donor/acceptor" evidence="10">
    <location>
        <position position="210"/>
    </location>
</feature>
<dbReference type="OrthoDB" id="3225429at2759"/>
<evidence type="ECO:0000256" key="3">
    <source>
        <dbReference type="ARBA" id="ARBA00013095"/>
    </source>
</evidence>
<dbReference type="InterPro" id="IPR000675">
    <property type="entry name" value="Cutinase/axe"/>
</dbReference>
<dbReference type="Proteomes" id="UP000799640">
    <property type="component" value="Unassembled WGS sequence"/>
</dbReference>
<dbReference type="PROSITE" id="PS00155">
    <property type="entry name" value="CUTINASE_1"/>
    <property type="match status" value="1"/>
</dbReference>
<dbReference type="EC" id="3.1.1.74" evidence="3 12"/>
<keyword evidence="4 12" id="KW-0719">Serine esterase</keyword>
<dbReference type="InterPro" id="IPR011150">
    <property type="entry name" value="Cutinase_monf"/>
</dbReference>
<dbReference type="PRINTS" id="PR00129">
    <property type="entry name" value="CUTINASE"/>
</dbReference>
<feature type="compositionally biased region" description="Low complexity" evidence="13">
    <location>
        <begin position="254"/>
        <end position="266"/>
    </location>
</feature>
<dbReference type="Pfam" id="PF01083">
    <property type="entry name" value="Cutinase"/>
    <property type="match status" value="1"/>
</dbReference>
<evidence type="ECO:0000256" key="11">
    <source>
        <dbReference type="PIRSR" id="PIRSR611150-2"/>
    </source>
</evidence>
<sequence length="282" mass="28902">MKFLIPSLVLAGLAAAQSCVTSPPKGMQKEPCNKPEDCNYCYLTMQDLKTGPCKAITWIFARASTELGNMGASVGTLIAINLNQTYGAANVAVQGVDYPAALMDNVGGQGCAAKGISGAVELFNMASTKCPNTIVVAGGYSQGTACMHAAIPQLKENVRQQIAAVVLFGDTRAKQTGRTIKGLDASKYKIFCNNDTDAVCKGTLSITQAHFGYAPFVPEATAFLKERIAAAKGGSSISSAEGAASAPAPKAPKAPKAASPKASPKSMGGAMEGDGHSHGHSG</sequence>
<comment type="similarity">
    <text evidence="2 12">Belongs to the cutinase family.</text>
</comment>
<accession>A0A6G1HNA7</accession>
<feature type="disulfide bond" evidence="11">
    <location>
        <begin position="53"/>
        <end position="130"/>
    </location>
</feature>
<dbReference type="PROSITE" id="PS51257">
    <property type="entry name" value="PROKAR_LIPOPROTEIN"/>
    <property type="match status" value="1"/>
</dbReference>
<dbReference type="GO" id="GO:0005576">
    <property type="term" value="C:extracellular region"/>
    <property type="evidence" value="ECO:0007669"/>
    <property type="project" value="UniProtKB-SubCell"/>
</dbReference>
<gene>
    <name evidence="14" type="ORF">EJ06DRAFT_151447</name>
</gene>
<keyword evidence="8 11" id="KW-1015">Disulfide bond</keyword>
<organism evidence="14 15">
    <name type="scientific">Trichodelitschia bisporula</name>
    <dbReference type="NCBI Taxonomy" id="703511"/>
    <lineage>
        <taxon>Eukaryota</taxon>
        <taxon>Fungi</taxon>
        <taxon>Dikarya</taxon>
        <taxon>Ascomycota</taxon>
        <taxon>Pezizomycotina</taxon>
        <taxon>Dothideomycetes</taxon>
        <taxon>Dothideomycetes incertae sedis</taxon>
        <taxon>Phaeotrichales</taxon>
        <taxon>Phaeotrichaceae</taxon>
        <taxon>Trichodelitschia</taxon>
    </lineage>
</organism>
<name>A0A6G1HNA7_9PEZI</name>
<dbReference type="GO" id="GO:0050525">
    <property type="term" value="F:cutinase activity"/>
    <property type="evidence" value="ECO:0007669"/>
    <property type="project" value="UniProtKB-UniRule"/>
</dbReference>
<evidence type="ECO:0000256" key="9">
    <source>
        <dbReference type="ARBA" id="ARBA00034045"/>
    </source>
</evidence>
<keyword evidence="5 12" id="KW-0964">Secreted</keyword>
<dbReference type="GO" id="GO:0016052">
    <property type="term" value="P:carbohydrate catabolic process"/>
    <property type="evidence" value="ECO:0007669"/>
    <property type="project" value="TreeGrafter"/>
</dbReference>
<evidence type="ECO:0000256" key="8">
    <source>
        <dbReference type="ARBA" id="ARBA00023157"/>
    </source>
</evidence>
<evidence type="ECO:0000256" key="5">
    <source>
        <dbReference type="ARBA" id="ARBA00022525"/>
    </source>
</evidence>
<proteinExistence type="inferred from homology"/>
<dbReference type="SMART" id="SM01110">
    <property type="entry name" value="Cutinase"/>
    <property type="match status" value="1"/>
</dbReference>
<dbReference type="Gene3D" id="3.40.50.1820">
    <property type="entry name" value="alpha/beta hydrolase"/>
    <property type="match status" value="1"/>
</dbReference>
<comment type="subcellular location">
    <subcellularLocation>
        <location evidence="1 12">Secreted</location>
    </subcellularLocation>
</comment>
<evidence type="ECO:0000313" key="15">
    <source>
        <dbReference type="Proteomes" id="UP000799640"/>
    </source>
</evidence>